<keyword evidence="5" id="KW-1185">Reference proteome</keyword>
<gene>
    <name evidence="4" type="ORF">PVAP13_9KG489100</name>
</gene>
<dbReference type="EMBL" id="CM029053">
    <property type="protein sequence ID" value="KAG2552908.1"/>
    <property type="molecule type" value="Genomic_DNA"/>
</dbReference>
<dbReference type="AlphaFoldDB" id="A0A8T0NVS5"/>
<comment type="similarity">
    <text evidence="1">Belongs to the heat shock protein 70 family.</text>
</comment>
<dbReference type="PANTHER" id="PTHR19375">
    <property type="entry name" value="HEAT SHOCK PROTEIN 70KDA"/>
    <property type="match status" value="1"/>
</dbReference>
<proteinExistence type="inferred from homology"/>
<organism evidence="4 5">
    <name type="scientific">Panicum virgatum</name>
    <name type="common">Blackwell switchgrass</name>
    <dbReference type="NCBI Taxonomy" id="38727"/>
    <lineage>
        <taxon>Eukaryota</taxon>
        <taxon>Viridiplantae</taxon>
        <taxon>Streptophyta</taxon>
        <taxon>Embryophyta</taxon>
        <taxon>Tracheophyta</taxon>
        <taxon>Spermatophyta</taxon>
        <taxon>Magnoliopsida</taxon>
        <taxon>Liliopsida</taxon>
        <taxon>Poales</taxon>
        <taxon>Poaceae</taxon>
        <taxon>PACMAD clade</taxon>
        <taxon>Panicoideae</taxon>
        <taxon>Panicodae</taxon>
        <taxon>Paniceae</taxon>
        <taxon>Panicinae</taxon>
        <taxon>Panicum</taxon>
        <taxon>Panicum sect. Hiantes</taxon>
    </lineage>
</organism>
<dbReference type="GO" id="GO:0005524">
    <property type="term" value="F:ATP binding"/>
    <property type="evidence" value="ECO:0007669"/>
    <property type="project" value="UniProtKB-KW"/>
</dbReference>
<dbReference type="Proteomes" id="UP000823388">
    <property type="component" value="Chromosome 9K"/>
</dbReference>
<reference evidence="4" key="1">
    <citation type="submission" date="2020-05" db="EMBL/GenBank/DDBJ databases">
        <title>WGS assembly of Panicum virgatum.</title>
        <authorList>
            <person name="Lovell J.T."/>
            <person name="Jenkins J."/>
            <person name="Shu S."/>
            <person name="Juenger T.E."/>
            <person name="Schmutz J."/>
        </authorList>
    </citation>
    <scope>NUCLEOTIDE SEQUENCE</scope>
    <source>
        <strain evidence="4">AP13</strain>
    </source>
</reference>
<dbReference type="SUPFAM" id="SSF53067">
    <property type="entry name" value="Actin-like ATPase domain"/>
    <property type="match status" value="1"/>
</dbReference>
<accession>A0A8T0NVS5</accession>
<evidence type="ECO:0000313" key="5">
    <source>
        <dbReference type="Proteomes" id="UP000823388"/>
    </source>
</evidence>
<sequence length="120" mass="13093">MWPFKVEADHEGRPVIEVQYNGKKQQFSAEEISSMVLAKMEESAEVYLGTTVKNAVVHPVYFNNSQRQATIDAGAIAGLNVMRIINEPTAAAVAYGLDRMATCHEGRTVLVFDLGGGTMC</sequence>
<dbReference type="InterPro" id="IPR043129">
    <property type="entry name" value="ATPase_NBD"/>
</dbReference>
<evidence type="ECO:0000256" key="3">
    <source>
        <dbReference type="ARBA" id="ARBA00022840"/>
    </source>
</evidence>
<name>A0A8T0NVS5_PANVG</name>
<dbReference type="Pfam" id="PF00012">
    <property type="entry name" value="HSP70"/>
    <property type="match status" value="1"/>
</dbReference>
<dbReference type="Gene3D" id="3.30.420.40">
    <property type="match status" value="2"/>
</dbReference>
<dbReference type="Gene3D" id="3.30.30.30">
    <property type="match status" value="1"/>
</dbReference>
<dbReference type="GO" id="GO:0140662">
    <property type="term" value="F:ATP-dependent protein folding chaperone"/>
    <property type="evidence" value="ECO:0007669"/>
    <property type="project" value="InterPro"/>
</dbReference>
<dbReference type="FunFam" id="3.30.420.40:FF:000545">
    <property type="entry name" value="Endoplasmic reticulum chaperone BiP"/>
    <property type="match status" value="1"/>
</dbReference>
<keyword evidence="2" id="KW-0547">Nucleotide-binding</keyword>
<evidence type="ECO:0000256" key="2">
    <source>
        <dbReference type="ARBA" id="ARBA00022741"/>
    </source>
</evidence>
<evidence type="ECO:0000256" key="1">
    <source>
        <dbReference type="ARBA" id="ARBA00007381"/>
    </source>
</evidence>
<evidence type="ECO:0000313" key="4">
    <source>
        <dbReference type="EMBL" id="KAG2552908.1"/>
    </source>
</evidence>
<dbReference type="InterPro" id="IPR013126">
    <property type="entry name" value="Hsp_70_fam"/>
</dbReference>
<protein>
    <submittedName>
        <fullName evidence="4">Uncharacterized protein</fullName>
    </submittedName>
</protein>
<keyword evidence="3" id="KW-0067">ATP-binding</keyword>
<comment type="caution">
    <text evidence="4">The sequence shown here is derived from an EMBL/GenBank/DDBJ whole genome shotgun (WGS) entry which is preliminary data.</text>
</comment>